<sequence length="49" mass="5589">MDPQVRLLLEMVYEALEAGSQTIDNLRGSDTAVYASQMVNDYDLLMDRH</sequence>
<keyword evidence="2" id="KW-0597">Phosphoprotein</keyword>
<name>A0A1D9QKQ8_SCLS1</name>
<evidence type="ECO:0000259" key="4">
    <source>
        <dbReference type="Pfam" id="PF00109"/>
    </source>
</evidence>
<feature type="domain" description="Beta-ketoacyl synthase-like N-terminal" evidence="4">
    <location>
        <begin position="1"/>
        <end position="43"/>
    </location>
</feature>
<evidence type="ECO:0000256" key="2">
    <source>
        <dbReference type="ARBA" id="ARBA00022553"/>
    </source>
</evidence>
<dbReference type="SUPFAM" id="SSF53901">
    <property type="entry name" value="Thiolase-like"/>
    <property type="match status" value="1"/>
</dbReference>
<dbReference type="GO" id="GO:0016746">
    <property type="term" value="F:acyltransferase activity"/>
    <property type="evidence" value="ECO:0007669"/>
    <property type="project" value="InterPro"/>
</dbReference>
<reference evidence="6" key="1">
    <citation type="journal article" date="2017" name="Genome Biol. Evol.">
        <title>The complete genome sequence of the phytopathogenic fungus Sclerotinia sclerotiorum reveals insights into the genome architecture of broad host range pathogens.</title>
        <authorList>
            <person name="Derbyshire M."/>
            <person name="Denton-Giles M."/>
            <person name="Hegedus D."/>
            <person name="Seifbarghy S."/>
            <person name="Rollins J."/>
            <person name="van Kan J."/>
            <person name="Seidl M.F."/>
            <person name="Faino L."/>
            <person name="Mbengue M."/>
            <person name="Navaud O."/>
            <person name="Raffaele S."/>
            <person name="Hammond-Kosack K."/>
            <person name="Heard S."/>
            <person name="Oliver R."/>
        </authorList>
    </citation>
    <scope>NUCLEOTIDE SEQUENCE [LARGE SCALE GENOMIC DNA]</scope>
    <source>
        <strain evidence="6">ATCC 18683 / 1980 / Ss-1</strain>
    </source>
</reference>
<protein>
    <recommendedName>
        <fullName evidence="4">Beta-ketoacyl synthase-like N-terminal domain-containing protein</fullName>
    </recommendedName>
</protein>
<dbReference type="KEGG" id="ssl:SS1G_09054"/>
<proteinExistence type="predicted"/>
<gene>
    <name evidence="5" type="ORF">sscle_14g101620</name>
</gene>
<evidence type="ECO:0000256" key="3">
    <source>
        <dbReference type="ARBA" id="ARBA00022679"/>
    </source>
</evidence>
<dbReference type="InterPro" id="IPR014030">
    <property type="entry name" value="Ketoacyl_synth_N"/>
</dbReference>
<keyword evidence="3" id="KW-0808">Transferase</keyword>
<dbReference type="EMBL" id="CP017827">
    <property type="protein sequence ID" value="APA15392.1"/>
    <property type="molecule type" value="Genomic_DNA"/>
</dbReference>
<dbReference type="InterPro" id="IPR050091">
    <property type="entry name" value="PKS_NRPS_Biosynth_Enz"/>
</dbReference>
<dbReference type="Proteomes" id="UP000177798">
    <property type="component" value="Chromosome 14"/>
</dbReference>
<keyword evidence="1" id="KW-0596">Phosphopantetheine</keyword>
<dbReference type="OrthoDB" id="329835at2759"/>
<organism evidence="5 6">
    <name type="scientific">Sclerotinia sclerotiorum (strain ATCC 18683 / 1980 / Ss-1)</name>
    <name type="common">White mold</name>
    <name type="synonym">Whetzelinia sclerotiorum</name>
    <dbReference type="NCBI Taxonomy" id="665079"/>
    <lineage>
        <taxon>Eukaryota</taxon>
        <taxon>Fungi</taxon>
        <taxon>Dikarya</taxon>
        <taxon>Ascomycota</taxon>
        <taxon>Pezizomycotina</taxon>
        <taxon>Leotiomycetes</taxon>
        <taxon>Helotiales</taxon>
        <taxon>Sclerotiniaceae</taxon>
        <taxon>Sclerotinia</taxon>
    </lineage>
</organism>
<dbReference type="PANTHER" id="PTHR43775:SF20">
    <property type="entry name" value="HYBRID PKS-NRPS SYNTHETASE APDA"/>
    <property type="match status" value="1"/>
</dbReference>
<accession>A0A1D9QKQ8</accession>
<evidence type="ECO:0000256" key="1">
    <source>
        <dbReference type="ARBA" id="ARBA00022450"/>
    </source>
</evidence>
<dbReference type="InterPro" id="IPR016039">
    <property type="entry name" value="Thiolase-like"/>
</dbReference>
<evidence type="ECO:0000313" key="6">
    <source>
        <dbReference type="Proteomes" id="UP000177798"/>
    </source>
</evidence>
<dbReference type="VEuPathDB" id="FungiDB:sscle_14g101620"/>
<dbReference type="Gene3D" id="3.40.47.10">
    <property type="match status" value="1"/>
</dbReference>
<evidence type="ECO:0000313" key="5">
    <source>
        <dbReference type="EMBL" id="APA15392.1"/>
    </source>
</evidence>
<dbReference type="PANTHER" id="PTHR43775">
    <property type="entry name" value="FATTY ACID SYNTHASE"/>
    <property type="match status" value="1"/>
</dbReference>
<dbReference type="RefSeq" id="XP_001590289.1">
    <property type="nucleotide sequence ID" value="XM_001590239.1"/>
</dbReference>
<dbReference type="Pfam" id="PF00109">
    <property type="entry name" value="ketoacyl-synt"/>
    <property type="match status" value="1"/>
</dbReference>
<dbReference type="AlphaFoldDB" id="A0A1D9QKQ8"/>